<dbReference type="Pfam" id="PF10721">
    <property type="entry name" value="DUF2514"/>
    <property type="match status" value="1"/>
</dbReference>
<sequence length="184" mass="19639">MVAIPQSRVLPFLAGALVIAALAGAGVALYQSGHSDGEEGERKTWQAKWNEESARLATARTKAEQEAREEENRRQAEIDEVRDHAQEQIAQAQADAAAAGVESGRLREQARRLAARASQCASNPSTAQGSPATGQPAMVLADLLSRADERAGELAAAYDRARASGLACERAYNSLRTSTMKPRP</sequence>
<reference evidence="2" key="2">
    <citation type="journal article" date="2015" name="Vet. Microbiol.">
        <title>Variants of a genomic island in Aeromonas salmonicida subsp. salmonicida link isolates with their geographical origins.</title>
        <authorList>
            <person name="Emond-Rheault J.G."/>
            <person name="Vincent A.T."/>
            <person name="Trudel M.V."/>
            <person name="Brochu F."/>
            <person name="Boyle B."/>
            <person name="Tanaka K.H."/>
            <person name="Attere S.A."/>
            <person name="Jubinville E."/>
            <person name="Loch T.P."/>
            <person name="Winters A.D."/>
            <person name="Faisal M."/>
            <person name="Frenette M."/>
            <person name="Derome N."/>
            <person name="Charette S.J."/>
        </authorList>
    </citation>
    <scope>NUCLEOTIDE SEQUENCE</scope>
    <source>
        <strain evidence="2">HER1085</strain>
    </source>
</reference>
<feature type="compositionally biased region" description="Polar residues" evidence="1">
    <location>
        <begin position="123"/>
        <end position="133"/>
    </location>
</feature>
<protein>
    <recommendedName>
        <fullName evidence="3">DUF2514 domain-containing protein</fullName>
    </recommendedName>
</protein>
<name>A0A0A7KTT6_AERSS</name>
<feature type="compositionally biased region" description="Basic and acidic residues" evidence="1">
    <location>
        <begin position="61"/>
        <end position="86"/>
    </location>
</feature>
<feature type="region of interest" description="Disordered" evidence="1">
    <location>
        <begin position="54"/>
        <end position="134"/>
    </location>
</feature>
<reference evidence="2" key="1">
    <citation type="submission" date="2014-03" db="EMBL/GenBank/DDBJ databases">
        <authorList>
            <person name="Emond-Rheault J.-G."/>
            <person name="Trudel M.V."/>
            <person name="Vincent A.T."/>
            <person name="Brochu F."/>
            <person name="Boyle B."/>
            <person name="Tanaka K.H."/>
            <person name="Attere S.A."/>
            <person name="Jubinville E."/>
            <person name="Frenette M."/>
            <person name="Derome N."/>
            <person name="Charette S.J."/>
        </authorList>
    </citation>
    <scope>NUCLEOTIDE SEQUENCE</scope>
    <source>
        <strain evidence="2">HER1085</strain>
    </source>
</reference>
<dbReference type="AlphaFoldDB" id="A0A0A7KTT6"/>
<evidence type="ECO:0008006" key="3">
    <source>
        <dbReference type="Google" id="ProtNLM"/>
    </source>
</evidence>
<dbReference type="InterPro" id="IPR019659">
    <property type="entry name" value="DUF2514"/>
</dbReference>
<proteinExistence type="predicted"/>
<dbReference type="RefSeq" id="WP_073531742.1">
    <property type="nucleotide sequence ID" value="NZ_CDDW01000001.1"/>
</dbReference>
<accession>A0A0A7KTT6</accession>
<evidence type="ECO:0000256" key="1">
    <source>
        <dbReference type="SAM" id="MobiDB-lite"/>
    </source>
</evidence>
<feature type="compositionally biased region" description="Low complexity" evidence="1">
    <location>
        <begin position="87"/>
        <end position="99"/>
    </location>
</feature>
<dbReference type="EMBL" id="KJ626179">
    <property type="protein sequence ID" value="AIZ49653.1"/>
    <property type="molecule type" value="Genomic_DNA"/>
</dbReference>
<evidence type="ECO:0000313" key="2">
    <source>
        <dbReference type="EMBL" id="AIZ49653.1"/>
    </source>
</evidence>
<organism evidence="2">
    <name type="scientific">Aeromonas salmonicida subsp. salmonicida</name>
    <dbReference type="NCBI Taxonomy" id="29491"/>
    <lineage>
        <taxon>Bacteria</taxon>
        <taxon>Pseudomonadati</taxon>
        <taxon>Pseudomonadota</taxon>
        <taxon>Gammaproteobacteria</taxon>
        <taxon>Aeromonadales</taxon>
        <taxon>Aeromonadaceae</taxon>
        <taxon>Aeromonas</taxon>
    </lineage>
</organism>